<dbReference type="EMBL" id="CP039704">
    <property type="protein sequence ID" value="QCI79067.1"/>
    <property type="molecule type" value="Genomic_DNA"/>
</dbReference>
<dbReference type="InterPro" id="IPR021791">
    <property type="entry name" value="Phage_TAC_11"/>
</dbReference>
<sequence length="102" mass="10708">MSGANPLRGDAVLRLGTETLHLRPTFAALVAAEAELGSLFALIERASTGNLRLNELAGLLWHCLDPQTLSRETFNERLVAAGLAQATPAFRQVATAILGGAA</sequence>
<proteinExistence type="predicted"/>
<dbReference type="AlphaFoldDB" id="A0A4D7C8Q0"/>
<reference evidence="2" key="1">
    <citation type="submission" date="2019-04" db="EMBL/GenBank/DDBJ databases">
        <title>Complete genome sequence of Sphingomonas sp. W1-2-3.</title>
        <authorList>
            <person name="Im W.T."/>
        </authorList>
    </citation>
    <scope>NUCLEOTIDE SEQUENCE [LARGE SCALE GENOMIC DNA]</scope>
    <source>
        <strain evidence="2">W1-2-3</strain>
    </source>
</reference>
<evidence type="ECO:0000313" key="2">
    <source>
        <dbReference type="Proteomes" id="UP000298714"/>
    </source>
</evidence>
<accession>A0A4D7C8Q0</accession>
<name>A0A4D7C8Q0_9SPHN</name>
<protein>
    <submittedName>
        <fullName evidence="1">Gene transfer agent family protein</fullName>
    </submittedName>
</protein>
<gene>
    <name evidence="1" type="ORF">E6W36_04205</name>
</gene>
<dbReference type="Proteomes" id="UP000298714">
    <property type="component" value="Chromosome"/>
</dbReference>
<keyword evidence="2" id="KW-1185">Reference proteome</keyword>
<evidence type="ECO:0000313" key="1">
    <source>
        <dbReference type="EMBL" id="QCI79067.1"/>
    </source>
</evidence>
<dbReference type="Pfam" id="PF11836">
    <property type="entry name" value="Phage_TAC_11"/>
    <property type="match status" value="1"/>
</dbReference>
<dbReference type="KEGG" id="hgn:E6W36_04205"/>
<organism evidence="1 2">
    <name type="scientific">Hankyongella ginsenosidimutans</name>
    <dbReference type="NCBI Taxonomy" id="1763828"/>
    <lineage>
        <taxon>Bacteria</taxon>
        <taxon>Pseudomonadati</taxon>
        <taxon>Pseudomonadota</taxon>
        <taxon>Alphaproteobacteria</taxon>
        <taxon>Sphingomonadales</taxon>
        <taxon>Sphingomonadaceae</taxon>
        <taxon>Hankyongella</taxon>
    </lineage>
</organism>
<dbReference type="RefSeq" id="WP_222873884.1">
    <property type="nucleotide sequence ID" value="NZ_CP039704.1"/>
</dbReference>